<accession>A0AAU8B8D0</accession>
<proteinExistence type="predicted"/>
<feature type="domain" description="Replication-associated protein ORF2/G2P" evidence="1">
    <location>
        <begin position="80"/>
        <end position="231"/>
    </location>
</feature>
<dbReference type="EMBL" id="PP511894">
    <property type="protein sequence ID" value="XCD08587.1"/>
    <property type="molecule type" value="Genomic_DNA"/>
</dbReference>
<sequence length="352" mass="40955">MACYHPLFALPERNPRSNQVYLTENGKPRLRVFSPSVNIDLDDPELIRLPCGRCIGCRLEYSRQWANRCLLELEYHKEACFITLTYDDDHIPISWYSDPATGEAMPALSLRKRDFQLFMKRLRKALGDVQIRFFAAGEYGKLTFRPHFHAIIFGWKPKDLVYYRTSETGYTYYNSPFLDEVWTGPLNEFGQMAYSKGSITPLSSRSKNGMVVVADCTWETCAYVARYTAKKSNTYGPSYFESFNIEPPFSLMSRKPGLGRQWYDDHPDVYDYEYINLSTKDGGKKFKPPKYYDKLFDIENPEKSAEIKAIRKHLAEEATKAKLENTSLSFMELLEVEEHSKEDKIKKLKRSL</sequence>
<evidence type="ECO:0000259" key="1">
    <source>
        <dbReference type="Pfam" id="PF23343"/>
    </source>
</evidence>
<reference evidence="2" key="1">
    <citation type="submission" date="2024-03" db="EMBL/GenBank/DDBJ databases">
        <title>Diverse circular DNA viruses in blood, oral, and fecal samples of captive lemurs.</title>
        <authorList>
            <person name="Paietta E.N."/>
            <person name="Kraberger S."/>
            <person name="Lund M.C."/>
            <person name="Custer J.M."/>
            <person name="Vargas K.M."/>
            <person name="Ehmke E.E."/>
            <person name="Yoder A.D."/>
            <person name="Varsani A."/>
        </authorList>
    </citation>
    <scope>NUCLEOTIDE SEQUENCE</scope>
    <source>
        <strain evidence="2">Duke_43SS_76</strain>
    </source>
</reference>
<dbReference type="InterPro" id="IPR056906">
    <property type="entry name" value="ORF2/G2P_dom"/>
</dbReference>
<name>A0AAU8B8D0_9VIRU</name>
<organism evidence="2">
    <name type="scientific">Dulem virus 113</name>
    <dbReference type="NCBI Taxonomy" id="3145590"/>
    <lineage>
        <taxon>Viruses</taxon>
        <taxon>Monodnaviria</taxon>
        <taxon>Sangervirae</taxon>
        <taxon>Phixviricota</taxon>
        <taxon>Malgrandaviricetes</taxon>
        <taxon>Petitvirales</taxon>
        <taxon>Microviridae</taxon>
        <taxon>Microvirus</taxon>
    </lineage>
</organism>
<evidence type="ECO:0000313" key="2">
    <source>
        <dbReference type="EMBL" id="XCD08587.1"/>
    </source>
</evidence>
<dbReference type="Pfam" id="PF23343">
    <property type="entry name" value="REP_ORF2-G2P"/>
    <property type="match status" value="1"/>
</dbReference>
<protein>
    <submittedName>
        <fullName evidence="2">Replication initiator protein</fullName>
    </submittedName>
</protein>